<dbReference type="AlphaFoldDB" id="A0AAV1ZTG3"/>
<gene>
    <name evidence="2" type="ORF">LARSCL_LOCUS7826</name>
</gene>
<reference evidence="2 3" key="1">
    <citation type="submission" date="2024-04" db="EMBL/GenBank/DDBJ databases">
        <authorList>
            <person name="Rising A."/>
            <person name="Reimegard J."/>
            <person name="Sonavane S."/>
            <person name="Akerstrom W."/>
            <person name="Nylinder S."/>
            <person name="Hedman E."/>
            <person name="Kallberg Y."/>
        </authorList>
    </citation>
    <scope>NUCLEOTIDE SEQUENCE [LARGE SCALE GENOMIC DNA]</scope>
</reference>
<sequence>MFKGARKEDLKQIASELSLEVNEKDTLWDIIELIKNSERYREKYESVKEVVDLVIDERKRQEQSQVSNCKSKVSCHCKKRHHKSLHFHRTDESRQPVSVERNKQENRAPGDSQNRGWSANAVNALTSGGEHSLNVNAPDFVQGSSLTFMSNNCNRQQSALLSTAVCYLIDESGKQVRVRCLLDAGSQMSFLKRDCVEMLGLKKEKTNILVSGLNDSSIPIKSRVTAVISNENKSYVRSLDFLVVPKITAVDEVKPTCAVLQFISWDCY</sequence>
<name>A0AAV1ZTG3_9ARAC</name>
<proteinExistence type="predicted"/>
<feature type="region of interest" description="Disordered" evidence="1">
    <location>
        <begin position="86"/>
        <end position="117"/>
    </location>
</feature>
<evidence type="ECO:0000313" key="2">
    <source>
        <dbReference type="EMBL" id="CAL1274982.1"/>
    </source>
</evidence>
<evidence type="ECO:0000256" key="1">
    <source>
        <dbReference type="SAM" id="MobiDB-lite"/>
    </source>
</evidence>
<protein>
    <recommendedName>
        <fullName evidence="4">Peptidase aspartic putative domain-containing protein</fullName>
    </recommendedName>
</protein>
<dbReference type="CDD" id="cd00303">
    <property type="entry name" value="retropepsin_like"/>
    <property type="match status" value="1"/>
</dbReference>
<accession>A0AAV1ZTG3</accession>
<dbReference type="Gene3D" id="2.40.70.10">
    <property type="entry name" value="Acid Proteases"/>
    <property type="match status" value="1"/>
</dbReference>
<evidence type="ECO:0008006" key="4">
    <source>
        <dbReference type="Google" id="ProtNLM"/>
    </source>
</evidence>
<dbReference type="EMBL" id="CAXIEN010000081">
    <property type="protein sequence ID" value="CAL1274982.1"/>
    <property type="molecule type" value="Genomic_DNA"/>
</dbReference>
<organism evidence="2 3">
    <name type="scientific">Larinioides sclopetarius</name>
    <dbReference type="NCBI Taxonomy" id="280406"/>
    <lineage>
        <taxon>Eukaryota</taxon>
        <taxon>Metazoa</taxon>
        <taxon>Ecdysozoa</taxon>
        <taxon>Arthropoda</taxon>
        <taxon>Chelicerata</taxon>
        <taxon>Arachnida</taxon>
        <taxon>Araneae</taxon>
        <taxon>Araneomorphae</taxon>
        <taxon>Entelegynae</taxon>
        <taxon>Araneoidea</taxon>
        <taxon>Araneidae</taxon>
        <taxon>Larinioides</taxon>
    </lineage>
</organism>
<dbReference type="InterPro" id="IPR021109">
    <property type="entry name" value="Peptidase_aspartic_dom_sf"/>
</dbReference>
<dbReference type="Proteomes" id="UP001497382">
    <property type="component" value="Unassembled WGS sequence"/>
</dbReference>
<comment type="caution">
    <text evidence="2">The sequence shown here is derived from an EMBL/GenBank/DDBJ whole genome shotgun (WGS) entry which is preliminary data.</text>
</comment>
<feature type="compositionally biased region" description="Basic and acidic residues" evidence="1">
    <location>
        <begin position="88"/>
        <end position="108"/>
    </location>
</feature>
<evidence type="ECO:0000313" key="3">
    <source>
        <dbReference type="Proteomes" id="UP001497382"/>
    </source>
</evidence>
<keyword evidence="3" id="KW-1185">Reference proteome</keyword>